<evidence type="ECO:0000256" key="1">
    <source>
        <dbReference type="ARBA" id="ARBA00023015"/>
    </source>
</evidence>
<feature type="region of interest" description="Disordered" evidence="4">
    <location>
        <begin position="320"/>
        <end position="344"/>
    </location>
</feature>
<dbReference type="EMBL" id="JBHSBH010000007">
    <property type="protein sequence ID" value="MFC3996271.1"/>
    <property type="molecule type" value="Genomic_DNA"/>
</dbReference>
<dbReference type="PANTHER" id="PTHR46796:SF6">
    <property type="entry name" value="ARAC SUBFAMILY"/>
    <property type="match status" value="1"/>
</dbReference>
<accession>A0ABV8FNK9</accession>
<keyword evidence="1" id="KW-0805">Transcription regulation</keyword>
<evidence type="ECO:0000313" key="7">
    <source>
        <dbReference type="Proteomes" id="UP001595847"/>
    </source>
</evidence>
<dbReference type="PROSITE" id="PS01124">
    <property type="entry name" value="HTH_ARAC_FAMILY_2"/>
    <property type="match status" value="1"/>
</dbReference>
<dbReference type="InterPro" id="IPR009057">
    <property type="entry name" value="Homeodomain-like_sf"/>
</dbReference>
<evidence type="ECO:0000313" key="6">
    <source>
        <dbReference type="EMBL" id="MFC3996271.1"/>
    </source>
</evidence>
<dbReference type="PRINTS" id="PR00032">
    <property type="entry name" value="HTHARAC"/>
</dbReference>
<dbReference type="InterPro" id="IPR018060">
    <property type="entry name" value="HTH_AraC"/>
</dbReference>
<feature type="domain" description="HTH araC/xylS-type" evidence="5">
    <location>
        <begin position="226"/>
        <end position="326"/>
    </location>
</feature>
<dbReference type="SUPFAM" id="SSF46689">
    <property type="entry name" value="Homeodomain-like"/>
    <property type="match status" value="1"/>
</dbReference>
<dbReference type="Proteomes" id="UP001595847">
    <property type="component" value="Unassembled WGS sequence"/>
</dbReference>
<dbReference type="Gene3D" id="1.10.10.60">
    <property type="entry name" value="Homeodomain-like"/>
    <property type="match status" value="1"/>
</dbReference>
<protein>
    <submittedName>
        <fullName evidence="6">Helix-turn-helix domain-containing protein</fullName>
    </submittedName>
</protein>
<dbReference type="SMART" id="SM00342">
    <property type="entry name" value="HTH_ARAC"/>
    <property type="match status" value="1"/>
</dbReference>
<keyword evidence="3" id="KW-0804">Transcription</keyword>
<evidence type="ECO:0000256" key="3">
    <source>
        <dbReference type="ARBA" id="ARBA00023163"/>
    </source>
</evidence>
<evidence type="ECO:0000259" key="5">
    <source>
        <dbReference type="PROSITE" id="PS01124"/>
    </source>
</evidence>
<organism evidence="6 7">
    <name type="scientific">Nocardiopsis sediminis</name>
    <dbReference type="NCBI Taxonomy" id="1778267"/>
    <lineage>
        <taxon>Bacteria</taxon>
        <taxon>Bacillati</taxon>
        <taxon>Actinomycetota</taxon>
        <taxon>Actinomycetes</taxon>
        <taxon>Streptosporangiales</taxon>
        <taxon>Nocardiopsidaceae</taxon>
        <taxon>Nocardiopsis</taxon>
    </lineage>
</organism>
<reference evidence="7" key="1">
    <citation type="journal article" date="2019" name="Int. J. Syst. Evol. Microbiol.">
        <title>The Global Catalogue of Microorganisms (GCM) 10K type strain sequencing project: providing services to taxonomists for standard genome sequencing and annotation.</title>
        <authorList>
            <consortium name="The Broad Institute Genomics Platform"/>
            <consortium name="The Broad Institute Genome Sequencing Center for Infectious Disease"/>
            <person name="Wu L."/>
            <person name="Ma J."/>
        </authorList>
    </citation>
    <scope>NUCLEOTIDE SEQUENCE [LARGE SCALE GENOMIC DNA]</scope>
    <source>
        <strain evidence="7">TBRC 1826</strain>
    </source>
</reference>
<evidence type="ECO:0000256" key="2">
    <source>
        <dbReference type="ARBA" id="ARBA00023125"/>
    </source>
</evidence>
<evidence type="ECO:0000256" key="4">
    <source>
        <dbReference type="SAM" id="MobiDB-lite"/>
    </source>
</evidence>
<gene>
    <name evidence="6" type="ORF">ACFOVU_10120</name>
</gene>
<name>A0ABV8FNK9_9ACTN</name>
<sequence length="344" mass="37219">MGSTTNTGPAAGGPRRTFAVDVTDPGMGRDGFGAFRRGWDAQVGEAFPLPTFDTGATGEFRVGVHAAKVRDTVIADLHSASIAGRTQGVRDRGDDRVLIHVLRRGAWRFSGPRDDGEITVPAGRFIARHNGPPAQFEVEPHTKATVLILPASVLRPMAGDRPTVGAAVSTEMRVLMAHAGMVAESVNDFTPAGAQAARDALIELVKGVLRQEVDDKEPRLATALAQAAKDVVDGRLDDPDLSPSSLARELNISIRTLHRAFSAAEESVGAYIRRRRLEQARLQLAAPFDRPSVSELAARWHFADSSHFIRAFKRQYGQTPARFARSSTRAQEPSPTRRNPTRGP</sequence>
<dbReference type="Pfam" id="PF12833">
    <property type="entry name" value="HTH_18"/>
    <property type="match status" value="1"/>
</dbReference>
<keyword evidence="7" id="KW-1185">Reference proteome</keyword>
<proteinExistence type="predicted"/>
<feature type="compositionally biased region" description="Polar residues" evidence="4">
    <location>
        <begin position="325"/>
        <end position="338"/>
    </location>
</feature>
<dbReference type="RefSeq" id="WP_378532169.1">
    <property type="nucleotide sequence ID" value="NZ_JBHSBH010000007.1"/>
</dbReference>
<dbReference type="InterPro" id="IPR020449">
    <property type="entry name" value="Tscrpt_reg_AraC-type_HTH"/>
</dbReference>
<dbReference type="PANTHER" id="PTHR46796">
    <property type="entry name" value="HTH-TYPE TRANSCRIPTIONAL ACTIVATOR RHAS-RELATED"/>
    <property type="match status" value="1"/>
</dbReference>
<keyword evidence="2" id="KW-0238">DNA-binding</keyword>
<comment type="caution">
    <text evidence="6">The sequence shown here is derived from an EMBL/GenBank/DDBJ whole genome shotgun (WGS) entry which is preliminary data.</text>
</comment>
<dbReference type="InterPro" id="IPR050204">
    <property type="entry name" value="AraC_XylS_family_regulators"/>
</dbReference>